<feature type="region of interest" description="Disordered" evidence="1">
    <location>
        <begin position="684"/>
        <end position="713"/>
    </location>
</feature>
<feature type="region of interest" description="Disordered" evidence="1">
    <location>
        <begin position="894"/>
        <end position="929"/>
    </location>
</feature>
<keyword evidence="2" id="KW-0472">Membrane</keyword>
<evidence type="ECO:0000256" key="1">
    <source>
        <dbReference type="SAM" id="MobiDB-lite"/>
    </source>
</evidence>
<feature type="compositionally biased region" description="Low complexity" evidence="1">
    <location>
        <begin position="99"/>
        <end position="113"/>
    </location>
</feature>
<keyword evidence="2" id="KW-1133">Transmembrane helix</keyword>
<feature type="compositionally biased region" description="Polar residues" evidence="1">
    <location>
        <begin position="326"/>
        <end position="407"/>
    </location>
</feature>
<keyword evidence="4" id="KW-1185">Reference proteome</keyword>
<feature type="compositionally biased region" description="Polar residues" evidence="1">
    <location>
        <begin position="1633"/>
        <end position="1647"/>
    </location>
</feature>
<feature type="compositionally biased region" description="Low complexity" evidence="1">
    <location>
        <begin position="305"/>
        <end position="325"/>
    </location>
</feature>
<keyword evidence="2" id="KW-0812">Transmembrane</keyword>
<reference evidence="3" key="1">
    <citation type="submission" date="2018-04" db="EMBL/GenBank/DDBJ databases">
        <title>Whole genome sequencing of Hypsizygus marmoreus.</title>
        <authorList>
            <person name="Choi I.-G."/>
            <person name="Min B."/>
            <person name="Kim J.-G."/>
            <person name="Kim S."/>
            <person name="Oh Y.-L."/>
            <person name="Kong W.-S."/>
            <person name="Park H."/>
            <person name="Jeong J."/>
            <person name="Song E.-S."/>
        </authorList>
    </citation>
    <scope>NUCLEOTIDE SEQUENCE [LARGE SCALE GENOMIC DNA]</scope>
    <source>
        <strain evidence="3">51987-8</strain>
    </source>
</reference>
<dbReference type="EMBL" id="LUEZ02000010">
    <property type="protein sequence ID" value="RDB28444.1"/>
    <property type="molecule type" value="Genomic_DNA"/>
</dbReference>
<accession>A0A369K9H6</accession>
<feature type="region of interest" description="Disordered" evidence="1">
    <location>
        <begin position="1609"/>
        <end position="1647"/>
    </location>
</feature>
<gene>
    <name evidence="3" type="ORF">Hypma_015475</name>
</gene>
<feature type="compositionally biased region" description="Polar residues" evidence="1">
    <location>
        <begin position="684"/>
        <end position="710"/>
    </location>
</feature>
<feature type="region of interest" description="Disordered" evidence="1">
    <location>
        <begin position="99"/>
        <end position="129"/>
    </location>
</feature>
<feature type="compositionally biased region" description="Low complexity" evidence="1">
    <location>
        <begin position="637"/>
        <end position="650"/>
    </location>
</feature>
<feature type="compositionally biased region" description="Polar residues" evidence="1">
    <location>
        <begin position="1903"/>
        <end position="1914"/>
    </location>
</feature>
<feature type="transmembrane region" description="Helical" evidence="2">
    <location>
        <begin position="1565"/>
        <end position="1588"/>
    </location>
</feature>
<dbReference type="InParanoid" id="A0A369K9H6"/>
<evidence type="ECO:0000256" key="2">
    <source>
        <dbReference type="SAM" id="Phobius"/>
    </source>
</evidence>
<dbReference type="STRING" id="39966.A0A369K9H6"/>
<feature type="region of interest" description="Disordered" evidence="1">
    <location>
        <begin position="305"/>
        <end position="451"/>
    </location>
</feature>
<feature type="region of interest" description="Disordered" evidence="1">
    <location>
        <begin position="795"/>
        <end position="837"/>
    </location>
</feature>
<feature type="region of interest" description="Disordered" evidence="1">
    <location>
        <begin position="1902"/>
        <end position="1928"/>
    </location>
</feature>
<name>A0A369K9H6_HYPMA</name>
<feature type="compositionally biased region" description="Low complexity" evidence="1">
    <location>
        <begin position="815"/>
        <end position="828"/>
    </location>
</feature>
<dbReference type="OrthoDB" id="3039272at2759"/>
<feature type="compositionally biased region" description="Low complexity" evidence="1">
    <location>
        <begin position="431"/>
        <end position="447"/>
    </location>
</feature>
<feature type="compositionally biased region" description="Low complexity" evidence="1">
    <location>
        <begin position="899"/>
        <end position="921"/>
    </location>
</feature>
<organism evidence="3 4">
    <name type="scientific">Hypsizygus marmoreus</name>
    <name type="common">White beech mushroom</name>
    <name type="synonym">Agaricus marmoreus</name>
    <dbReference type="NCBI Taxonomy" id="39966"/>
    <lineage>
        <taxon>Eukaryota</taxon>
        <taxon>Fungi</taxon>
        <taxon>Dikarya</taxon>
        <taxon>Basidiomycota</taxon>
        <taxon>Agaricomycotina</taxon>
        <taxon>Agaricomycetes</taxon>
        <taxon>Agaricomycetidae</taxon>
        <taxon>Agaricales</taxon>
        <taxon>Tricholomatineae</taxon>
        <taxon>Lyophyllaceae</taxon>
        <taxon>Hypsizygus</taxon>
    </lineage>
</organism>
<dbReference type="Proteomes" id="UP000076154">
    <property type="component" value="Unassembled WGS sequence"/>
</dbReference>
<evidence type="ECO:0000313" key="3">
    <source>
        <dbReference type="EMBL" id="RDB28444.1"/>
    </source>
</evidence>
<feature type="compositionally biased region" description="Low complexity" evidence="1">
    <location>
        <begin position="120"/>
        <end position="129"/>
    </location>
</feature>
<sequence>MNTARTTMSPDVSKSAFLSSSGMETKKTVGFELSSSSSASFSASLTSAADPSTSGSRQRLHATTPLSLAFSSVASPTRSSLVKSTTRFSTLPIPIYPTSHLSSKSPESLPSASRVRPGRSTSSALSLLPTSLSSAEQASSVRRHASVSSAWAYSLRASQSSRPNANRSSLSLLVTKASSDRRSTPFLTRSVTPTTSPPSGATTITSVQSMIVPTSTEVRSRRVSASWANPSHSRGQITISSSIAPVVTKSSSVGRSTPVSTRSITPTMSFSAEGITITSVQPPTVQTSAEVQSTEVSTGWADGWLSSEQTTNSSSLSPALTTSSSEQRSTGSPTRTVSLSSGGISTTSMYPPIVQTSSNVQSTHVSTVSTEQSSCTSPVLTKSSERGNTPISTGLVTSISPVSSEGNATAIMPPPIGKTSSEGRCTLSLEPATTNPSSSMPTTRPSSGQRSTPVFTALVTCVPPPLSSEEITTISTSSPITPMSSDARCAPVSIGSADASLSRNPFTHETPTSLLPTTPSTGERTMLDSTGFVIQTTLRSSEGIATSVQPPILQPSSAVGSSRVSIVSTDALHASQSPELITNVSSVSRLVTRSSSFTPTTPSTARPSVSFVLTVSDVRSTPVSTGLTDASLPPKPVTSKPSVSLIVTKSSSDRRSTSVSTLPVVPPTSLSSKGIALPSVQPPIVQTSSEGRSTRVSTSAVDVTRSSSDRQGAIMSTGTTSLSLKTSPVRSSVRPSFAPTFSGRRSALVSTATSTLSGRRSTAVSAGLATPITYVSSRGSTSTSIQPLTVQTPSEACVSTGGADTLHTSQHPGPTTISSSVSTQVTKSSSDRRSTSVSTGLIIPATKLPSEGITTKSVQPPIVQTPSEGGSMPVSSGSANASLSSITNNPSILLPATKTSSGRRSTQVSTRTTTPATPISSGGITIVPVRSPASPMPSAVRITAVPPGSGFAATAPTSHSPPAIAVGSAVSPSVITTAPNPQTEPVSTRFLAKSKPLSSTTDVASLSGAKPLHIPSLPPEFMTSSPSVSGNVIKTSSDHPIKPALPKLGNTPTSFAPATRPATRLSVTHTTVSSSSLGPPVSTQLAVAPPVSSLSASVVITSRPVSLSVIKASPDKSSTPISSSLYAITPAPLSSTAVFAAPTFSPTKHTSDQGSRRIVSTGFTPPRAPTVKVTSQFVSPPQGHTLHHPQNTLVSTTLSTTSPTSLSLSVAASAITAPSMKGPVGQHSSDRLSMSISTEFESPPPMSLSSSRIEKSPYIAPLMAQTSSTLRPAPHLAITATTSTSRPSPQMTSSQTVSQFGTKAWSDIQSTSVSTGTDMVLPSSRSSHRSSMIFSSSGVLIPPPLIVTPSMTRTTLHPSMAFTRTTNIFHSAKPTSPVAITENFGDPGPLKTATFPNVSSKPTAVLAGSTPTATSPTSPPSPASTASMPIVSLSPASSSTGAVLSISPSLPDAPSSTLPELPEIPLLSGTAIFSPSLISNIPSPFMLLTESQPTSSTLFLPFPSRTVSQRLPVSMGVFSTSFTTSYWSSSLPGGGMTTFSTVIESGVLSTNSPGGRNGFGRNTGAIIGIALASSIALLMVVFIVFYACRRYKTGQALNGSSSDVLNFPSWHPPLAGDDDNQENSDRPGGLICPSSQPSGSSEQCNEMASATMAGLSDSVHVAPYESNLESSISLPLHHSPSGQQPFTGLTQVALVSTEHPTSNDDSHHTSLDSYPEISVSTLPTRVYADGSHSCSFSSLDTGSSSHGHLESSASSMHGLVVQANQRTDDGSLVMTEERQWPGNMGGFAGRQVRLGRTTVPAVGSSSESPCSYRSPSEVCSAPRSCWDHVPTPTAVQQNRLWPLCTLPPSPSPSPSMINSPQMLEGLLIPHLRMRLASSEHSSSASLRDHIDYSRPITERARNRLQSTATFQTEDSLAITDRHTEDSAG</sequence>
<feature type="region of interest" description="Disordered" evidence="1">
    <location>
        <begin position="1"/>
        <end position="23"/>
    </location>
</feature>
<evidence type="ECO:0000313" key="4">
    <source>
        <dbReference type="Proteomes" id="UP000076154"/>
    </source>
</evidence>
<feature type="region of interest" description="Disordered" evidence="1">
    <location>
        <begin position="622"/>
        <end position="665"/>
    </location>
</feature>
<proteinExistence type="predicted"/>
<feature type="compositionally biased region" description="Basic and acidic residues" evidence="1">
    <location>
        <begin position="1919"/>
        <end position="1928"/>
    </location>
</feature>
<comment type="caution">
    <text evidence="3">The sequence shown here is derived from an EMBL/GenBank/DDBJ whole genome shotgun (WGS) entry which is preliminary data.</text>
</comment>
<feature type="region of interest" description="Disordered" evidence="1">
    <location>
        <begin position="1404"/>
        <end position="1430"/>
    </location>
</feature>
<protein>
    <submittedName>
        <fullName evidence="3">Uncharacterized protein</fullName>
    </submittedName>
</protein>